<feature type="transmembrane region" description="Helical" evidence="1">
    <location>
        <begin position="222"/>
        <end position="244"/>
    </location>
</feature>
<dbReference type="GO" id="GO:0008237">
    <property type="term" value="F:metallopeptidase activity"/>
    <property type="evidence" value="ECO:0007669"/>
    <property type="project" value="UniProtKB-KW"/>
</dbReference>
<feature type="transmembrane region" description="Helical" evidence="1">
    <location>
        <begin position="55"/>
        <end position="78"/>
    </location>
</feature>
<keyword evidence="3" id="KW-0378">Hydrolase</keyword>
<feature type="transmembrane region" description="Helical" evidence="1">
    <location>
        <begin position="90"/>
        <end position="117"/>
    </location>
</feature>
<sequence>MVPNNTSSQGGAYDRLRSIVVVMLLVVSALLLAGVAVVPLLFAFSAVGIAPTSTVGYVILIVEQQLVFGLVAVVYAIYTDPELIAVRRPTVWGLGWIVVGIVLLLGTAQLISVLLRYGGFMAGTNQIEQIARVRPQLLLYLIPLAIVLIGPGEELLFRAGVQGRLRRSFGALPAIVLASALFGLVHVPAVATSTTIGVGSYVFTAFVLGLVLGGLYERTNNLLVPALTHGVYNAILFGALYASLTGIG</sequence>
<keyword evidence="1" id="KW-0472">Membrane</keyword>
<feature type="transmembrane region" description="Helical" evidence="1">
    <location>
        <begin position="169"/>
        <end position="189"/>
    </location>
</feature>
<dbReference type="InterPro" id="IPR052710">
    <property type="entry name" value="CAAX_protease"/>
</dbReference>
<evidence type="ECO:0000313" key="3">
    <source>
        <dbReference type="EMBL" id="RRJ28965.1"/>
    </source>
</evidence>
<dbReference type="InterPro" id="IPR003675">
    <property type="entry name" value="Rce1/LyrA-like_dom"/>
</dbReference>
<dbReference type="EMBL" id="RRCH01000031">
    <property type="protein sequence ID" value="RRJ28965.1"/>
    <property type="molecule type" value="Genomic_DNA"/>
</dbReference>
<comment type="caution">
    <text evidence="3">The sequence shown here is derived from an EMBL/GenBank/DDBJ whole genome shotgun (WGS) entry which is preliminary data.</text>
</comment>
<keyword evidence="3" id="KW-0645">Protease</keyword>
<feature type="domain" description="CAAX prenyl protease 2/Lysostaphin resistance protein A-like" evidence="2">
    <location>
        <begin position="136"/>
        <end position="235"/>
    </location>
</feature>
<dbReference type="PANTHER" id="PTHR36435:SF1">
    <property type="entry name" value="CAAX AMINO TERMINAL PROTEASE FAMILY PROTEIN"/>
    <property type="match status" value="1"/>
</dbReference>
<feature type="transmembrane region" description="Helical" evidence="1">
    <location>
        <begin position="195"/>
        <end position="215"/>
    </location>
</feature>
<keyword evidence="1" id="KW-1133">Transmembrane helix</keyword>
<name>A0A3P3R6G9_9EURY</name>
<keyword evidence="3" id="KW-0482">Metalloprotease</keyword>
<dbReference type="RefSeq" id="WP_124956017.1">
    <property type="nucleotide sequence ID" value="NZ_RRCH01000031.1"/>
</dbReference>
<dbReference type="GO" id="GO:0080120">
    <property type="term" value="P:CAAX-box protein maturation"/>
    <property type="evidence" value="ECO:0007669"/>
    <property type="project" value="UniProtKB-ARBA"/>
</dbReference>
<dbReference type="Proteomes" id="UP000282322">
    <property type="component" value="Unassembled WGS sequence"/>
</dbReference>
<dbReference type="Pfam" id="PF02517">
    <property type="entry name" value="Rce1-like"/>
    <property type="match status" value="1"/>
</dbReference>
<dbReference type="PANTHER" id="PTHR36435">
    <property type="entry name" value="SLR1288 PROTEIN"/>
    <property type="match status" value="1"/>
</dbReference>
<dbReference type="OrthoDB" id="275779at2157"/>
<evidence type="ECO:0000259" key="2">
    <source>
        <dbReference type="Pfam" id="PF02517"/>
    </source>
</evidence>
<organism evidence="3 4">
    <name type="scientific">Halocatena pleomorpha</name>
    <dbReference type="NCBI Taxonomy" id="1785090"/>
    <lineage>
        <taxon>Archaea</taxon>
        <taxon>Methanobacteriati</taxon>
        <taxon>Methanobacteriota</taxon>
        <taxon>Stenosarchaea group</taxon>
        <taxon>Halobacteria</taxon>
        <taxon>Halobacteriales</taxon>
        <taxon>Natronomonadaceae</taxon>
        <taxon>Halocatena</taxon>
    </lineage>
</organism>
<keyword evidence="4" id="KW-1185">Reference proteome</keyword>
<feature type="transmembrane region" description="Helical" evidence="1">
    <location>
        <begin position="21"/>
        <end position="49"/>
    </location>
</feature>
<accession>A0A3P3R6G9</accession>
<protein>
    <submittedName>
        <fullName evidence="3">CPBP family intramembrane metalloprotease</fullName>
    </submittedName>
</protein>
<reference evidence="3 4" key="1">
    <citation type="submission" date="2018-11" db="EMBL/GenBank/DDBJ databases">
        <title>Taxonoimc description of Halomarina strain SPP-AMP-1.</title>
        <authorList>
            <person name="Pal Y."/>
            <person name="Srinivasana K."/>
            <person name="Verma A."/>
            <person name="Kumar P."/>
        </authorList>
    </citation>
    <scope>NUCLEOTIDE SEQUENCE [LARGE SCALE GENOMIC DNA]</scope>
    <source>
        <strain evidence="3 4">SPP-AMP-1</strain>
    </source>
</reference>
<keyword evidence="1" id="KW-0812">Transmembrane</keyword>
<gene>
    <name evidence="3" type="ORF">EIK79_14735</name>
</gene>
<evidence type="ECO:0000256" key="1">
    <source>
        <dbReference type="SAM" id="Phobius"/>
    </source>
</evidence>
<proteinExistence type="predicted"/>
<dbReference type="GO" id="GO:0004175">
    <property type="term" value="F:endopeptidase activity"/>
    <property type="evidence" value="ECO:0007669"/>
    <property type="project" value="UniProtKB-ARBA"/>
</dbReference>
<evidence type="ECO:0000313" key="4">
    <source>
        <dbReference type="Proteomes" id="UP000282322"/>
    </source>
</evidence>
<dbReference type="AlphaFoldDB" id="A0A3P3R6G9"/>
<feature type="transmembrane region" description="Helical" evidence="1">
    <location>
        <begin position="137"/>
        <end position="157"/>
    </location>
</feature>